<organism evidence="1 2">
    <name type="scientific">Actinacidiphila acidipaludis</name>
    <dbReference type="NCBI Taxonomy" id="2873382"/>
    <lineage>
        <taxon>Bacteria</taxon>
        <taxon>Bacillati</taxon>
        <taxon>Actinomycetota</taxon>
        <taxon>Actinomycetes</taxon>
        <taxon>Kitasatosporales</taxon>
        <taxon>Streptomycetaceae</taxon>
        <taxon>Actinacidiphila</taxon>
    </lineage>
</organism>
<dbReference type="EMBL" id="JAINZZ010000011">
    <property type="protein sequence ID" value="MBY8878462.1"/>
    <property type="molecule type" value="Genomic_DNA"/>
</dbReference>
<sequence length="90" mass="10285">MSRGVEGLQCARCGELEARFRDPATPNPGAFLYGWATHHLDEHGAEPKPREECAECRRFMVNAVGVQARVWERWALTHFMACALAPDWEW</sequence>
<proteinExistence type="predicted"/>
<dbReference type="Proteomes" id="UP000778578">
    <property type="component" value="Unassembled WGS sequence"/>
</dbReference>
<keyword evidence="2" id="KW-1185">Reference proteome</keyword>
<accession>A0ABS7Q8W5</accession>
<dbReference type="RefSeq" id="WP_222962598.1">
    <property type="nucleotide sequence ID" value="NZ_JAINZZ010000011.1"/>
</dbReference>
<evidence type="ECO:0000313" key="2">
    <source>
        <dbReference type="Proteomes" id="UP000778578"/>
    </source>
</evidence>
<name>A0ABS7Q8W5_9ACTN</name>
<reference evidence="1 2" key="1">
    <citation type="submission" date="2021-08" db="EMBL/GenBank/DDBJ databases">
        <title>WGS of actinomycetes from Thailand.</title>
        <authorList>
            <person name="Thawai C."/>
        </authorList>
    </citation>
    <scope>NUCLEOTIDE SEQUENCE [LARGE SCALE GENOMIC DNA]</scope>
    <source>
        <strain evidence="1 2">PLK6-54</strain>
    </source>
</reference>
<comment type="caution">
    <text evidence="1">The sequence shown here is derived from an EMBL/GenBank/DDBJ whole genome shotgun (WGS) entry which is preliminary data.</text>
</comment>
<evidence type="ECO:0000313" key="1">
    <source>
        <dbReference type="EMBL" id="MBY8878462.1"/>
    </source>
</evidence>
<gene>
    <name evidence="1" type="ORF">K7862_12565</name>
</gene>
<protein>
    <submittedName>
        <fullName evidence="1">Uncharacterized protein</fullName>
    </submittedName>
</protein>